<keyword evidence="1 3" id="KW-0238">DNA-binding</keyword>
<dbReference type="InterPro" id="IPR051965">
    <property type="entry name" value="ChromReg_NeuronalGeneExpr"/>
</dbReference>
<accession>A0A9J6CRM2</accession>
<feature type="region of interest" description="Disordered" evidence="4">
    <location>
        <begin position="233"/>
        <end position="255"/>
    </location>
</feature>
<feature type="compositionally biased region" description="Basic and acidic residues" evidence="4">
    <location>
        <begin position="122"/>
        <end position="134"/>
    </location>
</feature>
<dbReference type="Pfam" id="PF00505">
    <property type="entry name" value="HMG_box"/>
    <property type="match status" value="2"/>
</dbReference>
<comment type="caution">
    <text evidence="6">The sequence shown here is derived from an EMBL/GenBank/DDBJ whole genome shotgun (WGS) entry which is preliminary data.</text>
</comment>
<feature type="DNA-binding region" description="HMG box" evidence="3">
    <location>
        <begin position="148"/>
        <end position="214"/>
    </location>
</feature>
<evidence type="ECO:0000256" key="3">
    <source>
        <dbReference type="PROSITE-ProRule" id="PRU00267"/>
    </source>
</evidence>
<dbReference type="SMART" id="SM00398">
    <property type="entry name" value="HMG"/>
    <property type="match status" value="2"/>
</dbReference>
<dbReference type="GO" id="GO:0010468">
    <property type="term" value="P:regulation of gene expression"/>
    <property type="evidence" value="ECO:0007669"/>
    <property type="project" value="TreeGrafter"/>
</dbReference>
<organism evidence="6 7">
    <name type="scientific">Polypedilum vanderplanki</name>
    <name type="common">Sleeping chironomid midge</name>
    <dbReference type="NCBI Taxonomy" id="319348"/>
    <lineage>
        <taxon>Eukaryota</taxon>
        <taxon>Metazoa</taxon>
        <taxon>Ecdysozoa</taxon>
        <taxon>Arthropoda</taxon>
        <taxon>Hexapoda</taxon>
        <taxon>Insecta</taxon>
        <taxon>Pterygota</taxon>
        <taxon>Neoptera</taxon>
        <taxon>Endopterygota</taxon>
        <taxon>Diptera</taxon>
        <taxon>Nematocera</taxon>
        <taxon>Chironomoidea</taxon>
        <taxon>Chironomidae</taxon>
        <taxon>Chironominae</taxon>
        <taxon>Polypedilum</taxon>
        <taxon>Polypedilum</taxon>
    </lineage>
</organism>
<dbReference type="PROSITE" id="PS50118">
    <property type="entry name" value="HMG_BOX_2"/>
    <property type="match status" value="2"/>
</dbReference>
<feature type="domain" description="HMG box" evidence="5">
    <location>
        <begin position="43"/>
        <end position="111"/>
    </location>
</feature>
<keyword evidence="7" id="KW-1185">Reference proteome</keyword>
<sequence length="255" mass="29792">MLSITKIFQATRSIINPRIACQFHFANTQSASLEEKLGLPPRPKRPLTPFFRFLVDNRPKIAKENPNLKPVDLIQLCAKKYADIDSEVRNKYHEEFLKEQEVYLKKRSAYENSLSDEQKFEIANAKQEKQDKKLKSEHKKKLRENGKPKKPASAYLRFLNDTSAHHREPNQSYRDYIISVAEKWKNLPEDKKQVYIKASLKDHDAYKQEISKWELKMIRLGNTDLVREKSAIKDVSKPRARGSKFKSRSVSSDSD</sequence>
<name>A0A9J6CRM2_POLVA</name>
<feature type="domain" description="HMG box" evidence="5">
    <location>
        <begin position="148"/>
        <end position="214"/>
    </location>
</feature>
<dbReference type="AlphaFoldDB" id="A0A9J6CRM2"/>
<dbReference type="Proteomes" id="UP001107558">
    <property type="component" value="Chromosome 1"/>
</dbReference>
<evidence type="ECO:0000256" key="1">
    <source>
        <dbReference type="ARBA" id="ARBA00023125"/>
    </source>
</evidence>
<feature type="region of interest" description="Disordered" evidence="4">
    <location>
        <begin position="122"/>
        <end position="154"/>
    </location>
</feature>
<reference evidence="6" key="1">
    <citation type="submission" date="2021-03" db="EMBL/GenBank/DDBJ databases">
        <title>Chromosome level genome of the anhydrobiotic midge Polypedilum vanderplanki.</title>
        <authorList>
            <person name="Yoshida Y."/>
            <person name="Kikawada T."/>
            <person name="Gusev O."/>
        </authorList>
    </citation>
    <scope>NUCLEOTIDE SEQUENCE</scope>
    <source>
        <strain evidence="6">NIAS01</strain>
        <tissue evidence="6">Whole body or cell culture</tissue>
    </source>
</reference>
<dbReference type="GO" id="GO:0003677">
    <property type="term" value="F:DNA binding"/>
    <property type="evidence" value="ECO:0007669"/>
    <property type="project" value="UniProtKB-UniRule"/>
</dbReference>
<dbReference type="InterPro" id="IPR036910">
    <property type="entry name" value="HMG_box_dom_sf"/>
</dbReference>
<evidence type="ECO:0000256" key="2">
    <source>
        <dbReference type="ARBA" id="ARBA00023242"/>
    </source>
</evidence>
<dbReference type="InterPro" id="IPR009071">
    <property type="entry name" value="HMG_box_dom"/>
</dbReference>
<dbReference type="SUPFAM" id="SSF47095">
    <property type="entry name" value="HMG-box"/>
    <property type="match status" value="2"/>
</dbReference>
<dbReference type="EMBL" id="JADBJN010000001">
    <property type="protein sequence ID" value="KAG5684219.1"/>
    <property type="molecule type" value="Genomic_DNA"/>
</dbReference>
<proteinExistence type="predicted"/>
<feature type="DNA-binding region" description="HMG box" evidence="3">
    <location>
        <begin position="43"/>
        <end position="111"/>
    </location>
</feature>
<dbReference type="PANTHER" id="PTHR46040">
    <property type="entry name" value="HIGH MOBILITY GROUP PROTEIN 2"/>
    <property type="match status" value="1"/>
</dbReference>
<gene>
    <name evidence="6" type="ORF">PVAND_013457</name>
</gene>
<dbReference type="GO" id="GO:0005634">
    <property type="term" value="C:nucleus"/>
    <property type="evidence" value="ECO:0007669"/>
    <property type="project" value="UniProtKB-UniRule"/>
</dbReference>
<keyword evidence="2 3" id="KW-0539">Nucleus</keyword>
<dbReference type="Gene3D" id="1.10.30.10">
    <property type="entry name" value="High mobility group box domain"/>
    <property type="match status" value="2"/>
</dbReference>
<evidence type="ECO:0000256" key="4">
    <source>
        <dbReference type="SAM" id="MobiDB-lite"/>
    </source>
</evidence>
<dbReference type="OrthoDB" id="5550281at2759"/>
<evidence type="ECO:0000259" key="5">
    <source>
        <dbReference type="PROSITE" id="PS50118"/>
    </source>
</evidence>
<feature type="compositionally biased region" description="Basic residues" evidence="4">
    <location>
        <begin position="238"/>
        <end position="247"/>
    </location>
</feature>
<evidence type="ECO:0000313" key="6">
    <source>
        <dbReference type="EMBL" id="KAG5684219.1"/>
    </source>
</evidence>
<dbReference type="PANTHER" id="PTHR46040:SF3">
    <property type="entry name" value="HIGH MOBILITY GROUP PROTEIN 2"/>
    <property type="match status" value="1"/>
</dbReference>
<protein>
    <recommendedName>
        <fullName evidence="5">HMG box domain-containing protein</fullName>
    </recommendedName>
</protein>
<evidence type="ECO:0000313" key="7">
    <source>
        <dbReference type="Proteomes" id="UP001107558"/>
    </source>
</evidence>